<name>A0ABW1V804_9BACL</name>
<protein>
    <submittedName>
        <fullName evidence="6">MerR family DNA-binding protein</fullName>
    </submittedName>
</protein>
<dbReference type="Pfam" id="PF09278">
    <property type="entry name" value="MerR-DNA-bind"/>
    <property type="match status" value="1"/>
</dbReference>
<proteinExistence type="predicted"/>
<dbReference type="InterPro" id="IPR009061">
    <property type="entry name" value="DNA-bd_dom_put_sf"/>
</dbReference>
<dbReference type="RefSeq" id="WP_379235171.1">
    <property type="nucleotide sequence ID" value="NZ_JBHSTE010000004.1"/>
</dbReference>
<dbReference type="SUPFAM" id="SSF46955">
    <property type="entry name" value="Putative DNA-binding domain"/>
    <property type="match status" value="1"/>
</dbReference>
<evidence type="ECO:0000256" key="4">
    <source>
        <dbReference type="ARBA" id="ARBA00023163"/>
    </source>
</evidence>
<evidence type="ECO:0000256" key="3">
    <source>
        <dbReference type="ARBA" id="ARBA00023125"/>
    </source>
</evidence>
<evidence type="ECO:0000259" key="5">
    <source>
        <dbReference type="PROSITE" id="PS50937"/>
    </source>
</evidence>
<gene>
    <name evidence="6" type="ORF">ACFP56_13135</name>
</gene>
<evidence type="ECO:0000256" key="1">
    <source>
        <dbReference type="ARBA" id="ARBA00022491"/>
    </source>
</evidence>
<keyword evidence="1" id="KW-0678">Repressor</keyword>
<dbReference type="SMART" id="SM00422">
    <property type="entry name" value="HTH_MERR"/>
    <property type="match status" value="1"/>
</dbReference>
<dbReference type="Gene3D" id="1.10.1660.10">
    <property type="match status" value="1"/>
</dbReference>
<dbReference type="GO" id="GO:0003677">
    <property type="term" value="F:DNA binding"/>
    <property type="evidence" value="ECO:0007669"/>
    <property type="project" value="UniProtKB-KW"/>
</dbReference>
<dbReference type="Proteomes" id="UP001596233">
    <property type="component" value="Unassembled WGS sequence"/>
</dbReference>
<keyword evidence="3 6" id="KW-0238">DNA-binding</keyword>
<reference evidence="7" key="1">
    <citation type="journal article" date="2019" name="Int. J. Syst. Evol. Microbiol.">
        <title>The Global Catalogue of Microorganisms (GCM) 10K type strain sequencing project: providing services to taxonomists for standard genome sequencing and annotation.</title>
        <authorList>
            <consortium name="The Broad Institute Genomics Platform"/>
            <consortium name="The Broad Institute Genome Sequencing Center for Infectious Disease"/>
            <person name="Wu L."/>
            <person name="Ma J."/>
        </authorList>
    </citation>
    <scope>NUCLEOTIDE SEQUENCE [LARGE SCALE GENOMIC DNA]</scope>
    <source>
        <strain evidence="7">PCU 280</strain>
    </source>
</reference>
<dbReference type="InterPro" id="IPR000551">
    <property type="entry name" value="MerR-type_HTH_dom"/>
</dbReference>
<dbReference type="PANTHER" id="PTHR30204:SF69">
    <property type="entry name" value="MERR-FAMILY TRANSCRIPTIONAL REGULATOR"/>
    <property type="match status" value="1"/>
</dbReference>
<keyword evidence="4" id="KW-0804">Transcription</keyword>
<keyword evidence="2" id="KW-0805">Transcription regulation</keyword>
<evidence type="ECO:0000313" key="7">
    <source>
        <dbReference type="Proteomes" id="UP001596233"/>
    </source>
</evidence>
<comment type="caution">
    <text evidence="6">The sequence shown here is derived from an EMBL/GenBank/DDBJ whole genome shotgun (WGS) entry which is preliminary data.</text>
</comment>
<feature type="domain" description="HTH merR-type" evidence="5">
    <location>
        <begin position="1"/>
        <end position="48"/>
    </location>
</feature>
<accession>A0ABW1V804</accession>
<sequence length="81" mass="9271">MIGLLPLAERKDNGHRIYRETDIDTIQLISCLKKTGMALEDMRPFLMVSAEADPSDHPDLVELLRNHRETIVSQITSLQRL</sequence>
<dbReference type="InterPro" id="IPR047057">
    <property type="entry name" value="MerR_fam"/>
</dbReference>
<evidence type="ECO:0000256" key="2">
    <source>
        <dbReference type="ARBA" id="ARBA00023015"/>
    </source>
</evidence>
<dbReference type="PROSITE" id="PS50937">
    <property type="entry name" value="HTH_MERR_2"/>
    <property type="match status" value="1"/>
</dbReference>
<dbReference type="InterPro" id="IPR015358">
    <property type="entry name" value="Tscrpt_reg_MerR_DNA-bd"/>
</dbReference>
<keyword evidence="7" id="KW-1185">Reference proteome</keyword>
<dbReference type="PANTHER" id="PTHR30204">
    <property type="entry name" value="REDOX-CYCLING DRUG-SENSING TRANSCRIPTIONAL ACTIVATOR SOXR"/>
    <property type="match status" value="1"/>
</dbReference>
<organism evidence="6 7">
    <name type="scientific">Paenibacillus septentrionalis</name>
    <dbReference type="NCBI Taxonomy" id="429342"/>
    <lineage>
        <taxon>Bacteria</taxon>
        <taxon>Bacillati</taxon>
        <taxon>Bacillota</taxon>
        <taxon>Bacilli</taxon>
        <taxon>Bacillales</taxon>
        <taxon>Paenibacillaceae</taxon>
        <taxon>Paenibacillus</taxon>
    </lineage>
</organism>
<dbReference type="EMBL" id="JBHSTE010000004">
    <property type="protein sequence ID" value="MFC6333566.1"/>
    <property type="molecule type" value="Genomic_DNA"/>
</dbReference>
<evidence type="ECO:0000313" key="6">
    <source>
        <dbReference type="EMBL" id="MFC6333566.1"/>
    </source>
</evidence>